<dbReference type="CDD" id="cd05382">
    <property type="entry name" value="CAP_GAPR1-like"/>
    <property type="match status" value="1"/>
</dbReference>
<dbReference type="InterPro" id="IPR043504">
    <property type="entry name" value="Peptidase_S1_PA_chymotrypsin"/>
</dbReference>
<comment type="caution">
    <text evidence="5">The sequence shown here is derived from an EMBL/GenBank/DDBJ whole genome shotgun (WGS) entry which is preliminary data.</text>
</comment>
<feature type="compositionally biased region" description="Polar residues" evidence="2">
    <location>
        <begin position="844"/>
        <end position="855"/>
    </location>
</feature>
<dbReference type="OrthoDB" id="337038at2759"/>
<feature type="compositionally biased region" description="Polar residues" evidence="2">
    <location>
        <begin position="627"/>
        <end position="645"/>
    </location>
</feature>
<dbReference type="InterPro" id="IPR001254">
    <property type="entry name" value="Trypsin_dom"/>
</dbReference>
<gene>
    <name evidence="5" type="primary">GLIPR2</name>
    <name evidence="5" type="ORF">AWC38_SpisGene10423</name>
</gene>
<evidence type="ECO:0000256" key="2">
    <source>
        <dbReference type="SAM" id="MobiDB-lite"/>
    </source>
</evidence>
<feature type="signal peptide" evidence="3">
    <location>
        <begin position="1"/>
        <end position="21"/>
    </location>
</feature>
<proteinExistence type="predicted"/>
<feature type="compositionally biased region" description="Basic and acidic residues" evidence="2">
    <location>
        <begin position="775"/>
        <end position="799"/>
    </location>
</feature>
<dbReference type="EMBL" id="LSMT01000163">
    <property type="protein sequence ID" value="PFX24961.1"/>
    <property type="molecule type" value="Genomic_DNA"/>
</dbReference>
<feature type="compositionally biased region" description="Polar residues" evidence="2">
    <location>
        <begin position="1004"/>
        <end position="1013"/>
    </location>
</feature>
<evidence type="ECO:0000256" key="3">
    <source>
        <dbReference type="SAM" id="SignalP"/>
    </source>
</evidence>
<feature type="region of interest" description="Disordered" evidence="2">
    <location>
        <begin position="1308"/>
        <end position="1424"/>
    </location>
</feature>
<dbReference type="SUPFAM" id="SSF50494">
    <property type="entry name" value="Trypsin-like serine proteases"/>
    <property type="match status" value="1"/>
</dbReference>
<dbReference type="InterPro" id="IPR001314">
    <property type="entry name" value="Peptidase_S1A"/>
</dbReference>
<feature type="compositionally biased region" description="Basic and acidic residues" evidence="2">
    <location>
        <begin position="385"/>
        <end position="408"/>
    </location>
</feature>
<dbReference type="InterPro" id="IPR018244">
    <property type="entry name" value="Allrgn_V5/Tpx1_CS"/>
</dbReference>
<evidence type="ECO:0000313" key="5">
    <source>
        <dbReference type="EMBL" id="PFX24961.1"/>
    </source>
</evidence>
<dbReference type="PRINTS" id="PR00722">
    <property type="entry name" value="CHYMOTRYPSIN"/>
</dbReference>
<dbReference type="Gene3D" id="3.40.33.10">
    <property type="entry name" value="CAP"/>
    <property type="match status" value="1"/>
</dbReference>
<dbReference type="GO" id="GO:0005576">
    <property type="term" value="C:extracellular region"/>
    <property type="evidence" value="ECO:0007669"/>
    <property type="project" value="InterPro"/>
</dbReference>
<dbReference type="PROSITE" id="PS00134">
    <property type="entry name" value="TRYPSIN_HIS"/>
    <property type="match status" value="1"/>
</dbReference>
<dbReference type="Proteomes" id="UP000225706">
    <property type="component" value="Unassembled WGS sequence"/>
</dbReference>
<feature type="compositionally biased region" description="Pro residues" evidence="2">
    <location>
        <begin position="1388"/>
        <end position="1400"/>
    </location>
</feature>
<feature type="compositionally biased region" description="Basic and acidic residues" evidence="2">
    <location>
        <begin position="425"/>
        <end position="437"/>
    </location>
</feature>
<feature type="compositionally biased region" description="Polar residues" evidence="2">
    <location>
        <begin position="897"/>
        <end position="912"/>
    </location>
</feature>
<feature type="region of interest" description="Disordered" evidence="2">
    <location>
        <begin position="627"/>
        <end position="700"/>
    </location>
</feature>
<dbReference type="PANTHER" id="PTHR24252:SF7">
    <property type="entry name" value="HYALIN"/>
    <property type="match status" value="1"/>
</dbReference>
<dbReference type="PROSITE" id="PS01009">
    <property type="entry name" value="CRISP_1"/>
    <property type="match status" value="1"/>
</dbReference>
<feature type="compositionally biased region" description="Basic and acidic residues" evidence="2">
    <location>
        <begin position="1244"/>
        <end position="1258"/>
    </location>
</feature>
<dbReference type="SMART" id="SM00020">
    <property type="entry name" value="Tryp_SPc"/>
    <property type="match status" value="1"/>
</dbReference>
<feature type="compositionally biased region" description="Polar residues" evidence="2">
    <location>
        <begin position="1165"/>
        <end position="1176"/>
    </location>
</feature>
<keyword evidence="1" id="KW-1015">Disulfide bond</keyword>
<feature type="region of interest" description="Disordered" evidence="2">
    <location>
        <begin position="253"/>
        <end position="278"/>
    </location>
</feature>
<feature type="compositionally biased region" description="Basic and acidic residues" evidence="2">
    <location>
        <begin position="881"/>
        <end position="893"/>
    </location>
</feature>
<dbReference type="InterPro" id="IPR014044">
    <property type="entry name" value="CAP_dom"/>
</dbReference>
<dbReference type="InterPro" id="IPR018114">
    <property type="entry name" value="TRYPSIN_HIS"/>
</dbReference>
<feature type="region of interest" description="Disordered" evidence="2">
    <location>
        <begin position="315"/>
        <end position="464"/>
    </location>
</feature>
<name>A0A2B4S4Z5_STYPI</name>
<dbReference type="PROSITE" id="PS50240">
    <property type="entry name" value="TRYPSIN_DOM"/>
    <property type="match status" value="1"/>
</dbReference>
<feature type="compositionally biased region" description="Low complexity" evidence="2">
    <location>
        <begin position="756"/>
        <end position="771"/>
    </location>
</feature>
<feature type="domain" description="Peptidase S1" evidence="4">
    <location>
        <begin position="42"/>
        <end position="289"/>
    </location>
</feature>
<feature type="compositionally biased region" description="Polar residues" evidence="2">
    <location>
        <begin position="1107"/>
        <end position="1143"/>
    </location>
</feature>
<feature type="compositionally biased region" description="Basic and acidic residues" evidence="2">
    <location>
        <begin position="254"/>
        <end position="272"/>
    </location>
</feature>
<dbReference type="STRING" id="50429.A0A2B4S4Z5"/>
<keyword evidence="6" id="KW-1185">Reference proteome</keyword>
<feature type="compositionally biased region" description="Polar residues" evidence="2">
    <location>
        <begin position="1271"/>
        <end position="1284"/>
    </location>
</feature>
<feature type="compositionally biased region" description="Polar residues" evidence="2">
    <location>
        <begin position="945"/>
        <end position="961"/>
    </location>
</feature>
<dbReference type="Gene3D" id="2.40.10.10">
    <property type="entry name" value="Trypsin-like serine proteases"/>
    <property type="match status" value="2"/>
</dbReference>
<feature type="compositionally biased region" description="Low complexity" evidence="2">
    <location>
        <begin position="1374"/>
        <end position="1387"/>
    </location>
</feature>
<feature type="compositionally biased region" description="Polar residues" evidence="2">
    <location>
        <begin position="969"/>
        <end position="986"/>
    </location>
</feature>
<dbReference type="SUPFAM" id="SSF55797">
    <property type="entry name" value="PR-1-like"/>
    <property type="match status" value="1"/>
</dbReference>
<dbReference type="SMART" id="SM00198">
    <property type="entry name" value="SCP"/>
    <property type="match status" value="1"/>
</dbReference>
<dbReference type="Pfam" id="PF00089">
    <property type="entry name" value="Trypsin"/>
    <property type="match status" value="1"/>
</dbReference>
<keyword evidence="3" id="KW-0732">Signal</keyword>
<dbReference type="InterPro" id="IPR035940">
    <property type="entry name" value="CAP_sf"/>
</dbReference>
<dbReference type="PANTHER" id="PTHR24252">
    <property type="entry name" value="ACROSIN-RELATED"/>
    <property type="match status" value="1"/>
</dbReference>
<reference evidence="6" key="1">
    <citation type="journal article" date="2017" name="bioRxiv">
        <title>Comparative analysis of the genomes of Stylophora pistillata and Acropora digitifera provides evidence for extensive differences between species of corals.</title>
        <authorList>
            <person name="Voolstra C.R."/>
            <person name="Li Y."/>
            <person name="Liew Y.J."/>
            <person name="Baumgarten S."/>
            <person name="Zoccola D."/>
            <person name="Flot J.-F."/>
            <person name="Tambutte S."/>
            <person name="Allemand D."/>
            <person name="Aranda M."/>
        </authorList>
    </citation>
    <scope>NUCLEOTIDE SEQUENCE [LARGE SCALE GENOMIC DNA]</scope>
</reference>
<feature type="compositionally biased region" description="Polar residues" evidence="2">
    <location>
        <begin position="920"/>
        <end position="932"/>
    </location>
</feature>
<feature type="compositionally biased region" description="Basic and acidic residues" evidence="2">
    <location>
        <begin position="1050"/>
        <end position="1073"/>
    </location>
</feature>
<protein>
    <submittedName>
        <fullName evidence="5">Golgi-associated plant pathogenesis-related protein 1</fullName>
    </submittedName>
</protein>
<evidence type="ECO:0000313" key="6">
    <source>
        <dbReference type="Proteomes" id="UP000225706"/>
    </source>
</evidence>
<dbReference type="FunFam" id="3.40.33.10:FF:000002">
    <property type="entry name" value="Golgi-associated plant pathogenesis-related protein 1"/>
    <property type="match status" value="1"/>
</dbReference>
<feature type="compositionally biased region" description="Polar residues" evidence="2">
    <location>
        <begin position="318"/>
        <end position="331"/>
    </location>
</feature>
<feature type="compositionally biased region" description="Basic and acidic residues" evidence="2">
    <location>
        <begin position="856"/>
        <end position="870"/>
    </location>
</feature>
<feature type="chain" id="PRO_5013378513" evidence="3">
    <location>
        <begin position="22"/>
        <end position="1587"/>
    </location>
</feature>
<feature type="compositionally biased region" description="Low complexity" evidence="2">
    <location>
        <begin position="1082"/>
        <end position="1096"/>
    </location>
</feature>
<feature type="compositionally biased region" description="Basic and acidic residues" evidence="2">
    <location>
        <begin position="1177"/>
        <end position="1187"/>
    </location>
</feature>
<feature type="compositionally biased region" description="Polar residues" evidence="2">
    <location>
        <begin position="746"/>
        <end position="755"/>
    </location>
</feature>
<dbReference type="InterPro" id="IPR009003">
    <property type="entry name" value="Peptidase_S1_PA"/>
</dbReference>
<dbReference type="GO" id="GO:0006508">
    <property type="term" value="P:proteolysis"/>
    <property type="evidence" value="ECO:0007669"/>
    <property type="project" value="InterPro"/>
</dbReference>
<dbReference type="Pfam" id="PF00188">
    <property type="entry name" value="CAP"/>
    <property type="match status" value="1"/>
</dbReference>
<feature type="compositionally biased region" description="Polar residues" evidence="2">
    <location>
        <begin position="674"/>
        <end position="694"/>
    </location>
</feature>
<dbReference type="FunFam" id="2.40.10.10:FF:000068">
    <property type="entry name" value="transmembrane protease serine 2"/>
    <property type="match status" value="1"/>
</dbReference>
<dbReference type="InterPro" id="IPR034113">
    <property type="entry name" value="SCP_GAPR1-like"/>
</dbReference>
<evidence type="ECO:0000256" key="1">
    <source>
        <dbReference type="ARBA" id="ARBA00023157"/>
    </source>
</evidence>
<dbReference type="CDD" id="cd00190">
    <property type="entry name" value="Tryp_SPc"/>
    <property type="match status" value="1"/>
</dbReference>
<feature type="compositionally biased region" description="Polar residues" evidence="2">
    <location>
        <begin position="1207"/>
        <end position="1225"/>
    </location>
</feature>
<feature type="region of interest" description="Disordered" evidence="2">
    <location>
        <begin position="727"/>
        <end position="1293"/>
    </location>
</feature>
<evidence type="ECO:0000259" key="4">
    <source>
        <dbReference type="PROSITE" id="PS50240"/>
    </source>
</evidence>
<dbReference type="GO" id="GO:0004252">
    <property type="term" value="F:serine-type endopeptidase activity"/>
    <property type="evidence" value="ECO:0007669"/>
    <property type="project" value="InterPro"/>
</dbReference>
<sequence>MKLFITFTVIAIFLLVGHVEPKPGGLLTSVEATCGIRPQTRIISGHNAAPNSWPWMVQMNYLGGHHCGGALVSPQWIVTAAHCVDHAKRPQYYRDFRITLGEHRRSTQGDYEQVFKVVDIVVHPHYNKPSIVNNDIGWGLTILEDWSSQADILKQAMLPTVSQSACERNNKDAGIPVTNAMFCTGHGGSSPISTCNTDSGGPIVSQATFSKSIKKKHNKKESIPNQRSHYLLLMGNPIEDVHHHKGLGMILSSKHGESEKLKDTPSKEDLHHYSKQKSGLVATLQSSLRGSPSDRGYSYTEALFTGAPLLNGVPFTKSGKTQTLQKGSSTEKTGKGSDNPAHSYESQPSAKLNVDKNGSYEGKGNDHVVKVSNTGHGFWGFSSHDTTKESHPLSDKGKGDHTNEKDTQHQFIKPRPSLDVSPYKSDNKVPEPTKYTKVDQTADTSSQIENLERNPSSVDRSYSNPMKSYQYQHEQPAKTGVNDHPVERVHQILVTGETQENFPSDAFKTNPSVEEKTVNNKIPEKTYIKAYDEESHLLGSSVLHNGRRSDHDIEGHRGYNPNVITGSSEYWRTHDKQTEYSPLNTVTDPSLGGVERLEKETGVAPLEESRNASPNGFKINEGVSQAENTPQQQHPGYHQHNNNYGQHIASHLKDGGESDNQEYVNAYKARQTPKLKSNDSFTMRLESSTPSQGSPGFGSLVNQLRPHKIIESAFDEELTHRIIMGPSYEQSGHSFPKKPSTEKQTNDIQLQSGSHNTFSNGNSEEGESTSFLPYREGDSRASHSQENEKLPKPENEARNEPSPPISGAVTDESPNNSQNEEETLHITSDRPFLGIVAHQRPKQDNSFTNDVSSQKESTEESKNGAEHEPDANYEAGQITGKEGRQPLDQHEAAETMPQISNGEENNTATNNLEHAMLSKDQGQPSAEVTSQRDTSHYRLSGKAVDTTSNYENTDTNSQETQQKPDEQTDTLQGSSVTRDPGSNNEPTDTRDPGLNNEPTDHSYKFQQRLSNEQESYKENQGLPQHGEGVQLNNFGHTDSGDLSVEASSPTDEKSDNPSLYSHHEKVEHQDRYIEGSSANPVQEQESIQGVQQQESSPVGNEREHGVNSDNSNFSENSPSRGETNEENFNLEAQKQETFGNSNADFAHGQVEQLEEAISPARVELSSGSNTETLTEQETSHQPEHKESFSQGFSKQDEEKSTKPLIISSEQETVSTDRASDSTEQNALHDKQIQIKVGNPEEGGEIPKADQSKDDDEGKVLIPFYRAKTHNQKTSQEIESNQSKGNDQENRNQRIVYFLKMAKGIPLLNTRKVAHHPERNNAGNREPGEHSTNKVMNQDPRIESTPETDVDVNGGRRYPWSWQRKPSRLPSSQTSEGQRPSPSSSQRPQPEPYPSPSPSPPSGGGGALGGSSVNSNEPQPDSEFEQEALKTHNKYRKVHGVQEMTLDRDLSNQAKAYAQKIANMGQLLHSSQAERGTSTGENLAYACASNGTPLTGESATKMWYDEVCKPGYNFASGGFSSGTGHFTQVVWKDSVKLGIGQGKATQNGMQCIYVVGRYDIAGNMMGEFQDQVLRGNFNKGYCRNIKKK</sequence>
<organism evidence="5 6">
    <name type="scientific">Stylophora pistillata</name>
    <name type="common">Smooth cauliflower coral</name>
    <dbReference type="NCBI Taxonomy" id="50429"/>
    <lineage>
        <taxon>Eukaryota</taxon>
        <taxon>Metazoa</taxon>
        <taxon>Cnidaria</taxon>
        <taxon>Anthozoa</taxon>
        <taxon>Hexacorallia</taxon>
        <taxon>Scleractinia</taxon>
        <taxon>Astrocoeniina</taxon>
        <taxon>Pocilloporidae</taxon>
        <taxon>Stylophora</taxon>
    </lineage>
</organism>
<feature type="compositionally biased region" description="Polar residues" evidence="2">
    <location>
        <begin position="438"/>
        <end position="464"/>
    </location>
</feature>
<accession>A0A2B4S4Z5</accession>